<dbReference type="CDD" id="cd00427">
    <property type="entry name" value="Ribosomal_L29_HIP"/>
    <property type="match status" value="1"/>
</dbReference>
<keyword evidence="3 5" id="KW-0687">Ribonucleoprotein</keyword>
<dbReference type="InterPro" id="IPR050063">
    <property type="entry name" value="Ribosomal_protein_uL29"/>
</dbReference>
<dbReference type="InterPro" id="IPR036049">
    <property type="entry name" value="Ribosomal_uL29_sf"/>
</dbReference>
<dbReference type="SUPFAM" id="SSF46561">
    <property type="entry name" value="Ribosomal protein L29 (L29p)"/>
    <property type="match status" value="1"/>
</dbReference>
<evidence type="ECO:0000256" key="4">
    <source>
        <dbReference type="ARBA" id="ARBA00035204"/>
    </source>
</evidence>
<dbReference type="PANTHER" id="PTHR10916">
    <property type="entry name" value="60S RIBOSOMAL PROTEIN L35/50S RIBOSOMAL PROTEIN L29"/>
    <property type="match status" value="1"/>
</dbReference>
<dbReference type="PANTHER" id="PTHR10916:SF0">
    <property type="entry name" value="LARGE RIBOSOMAL SUBUNIT PROTEIN UL29C"/>
    <property type="match status" value="1"/>
</dbReference>
<reference evidence="6 7" key="1">
    <citation type="submission" date="2024-02" db="EMBL/GenBank/DDBJ databases">
        <title>A novel Gemmatimonadota bacterium.</title>
        <authorList>
            <person name="Du Z.-J."/>
            <person name="Ye Y.-Q."/>
        </authorList>
    </citation>
    <scope>NUCLEOTIDE SEQUENCE [LARGE SCALE GENOMIC DNA]</scope>
    <source>
        <strain evidence="6 7">DH-20</strain>
    </source>
</reference>
<evidence type="ECO:0000256" key="3">
    <source>
        <dbReference type="ARBA" id="ARBA00023274"/>
    </source>
</evidence>
<dbReference type="PROSITE" id="PS00579">
    <property type="entry name" value="RIBOSOMAL_L29"/>
    <property type="match status" value="1"/>
</dbReference>
<evidence type="ECO:0000313" key="6">
    <source>
        <dbReference type="EMBL" id="MEK9500689.1"/>
    </source>
</evidence>
<sequence length="66" mass="7984">MKADDIRDWENSEIEARLGELKEEQFRLRFRSATMELENPRIIRQIKRDIARLKTILRERELAGND</sequence>
<evidence type="ECO:0000313" key="7">
    <source>
        <dbReference type="Proteomes" id="UP001484239"/>
    </source>
</evidence>
<dbReference type="Pfam" id="PF00831">
    <property type="entry name" value="Ribosomal_L29"/>
    <property type="match status" value="1"/>
</dbReference>
<keyword evidence="2 5" id="KW-0689">Ribosomal protein</keyword>
<dbReference type="HAMAP" id="MF_00374">
    <property type="entry name" value="Ribosomal_uL29"/>
    <property type="match status" value="1"/>
</dbReference>
<evidence type="ECO:0000256" key="1">
    <source>
        <dbReference type="ARBA" id="ARBA00009254"/>
    </source>
</evidence>
<dbReference type="Proteomes" id="UP001484239">
    <property type="component" value="Unassembled WGS sequence"/>
</dbReference>
<dbReference type="RefSeq" id="WP_405279912.1">
    <property type="nucleotide sequence ID" value="NZ_CP144380.1"/>
</dbReference>
<protein>
    <recommendedName>
        <fullName evidence="4 5">Large ribosomal subunit protein uL29</fullName>
    </recommendedName>
</protein>
<dbReference type="NCBIfam" id="TIGR00012">
    <property type="entry name" value="L29"/>
    <property type="match status" value="1"/>
</dbReference>
<dbReference type="InterPro" id="IPR001854">
    <property type="entry name" value="Ribosomal_uL29"/>
</dbReference>
<gene>
    <name evidence="5 6" type="primary">rpmC</name>
    <name evidence="6" type="ORF">WI372_06840</name>
</gene>
<dbReference type="InterPro" id="IPR018254">
    <property type="entry name" value="Ribosomal_uL29_CS"/>
</dbReference>
<accession>A0ABU9E9A8</accession>
<evidence type="ECO:0000256" key="5">
    <source>
        <dbReference type="HAMAP-Rule" id="MF_00374"/>
    </source>
</evidence>
<dbReference type="EMBL" id="JBBHLI010000003">
    <property type="protein sequence ID" value="MEK9500689.1"/>
    <property type="molecule type" value="Genomic_DNA"/>
</dbReference>
<proteinExistence type="inferred from homology"/>
<name>A0ABU9E9A8_9BACT</name>
<comment type="similarity">
    <text evidence="1 5">Belongs to the universal ribosomal protein uL29 family.</text>
</comment>
<keyword evidence="7" id="KW-1185">Reference proteome</keyword>
<dbReference type="Gene3D" id="1.10.287.310">
    <property type="match status" value="1"/>
</dbReference>
<organism evidence="6 7">
    <name type="scientific">Gaopeijia maritima</name>
    <dbReference type="NCBI Taxonomy" id="3119007"/>
    <lineage>
        <taxon>Bacteria</taxon>
        <taxon>Pseudomonadati</taxon>
        <taxon>Gemmatimonadota</taxon>
        <taxon>Longimicrobiia</taxon>
        <taxon>Gaopeijiales</taxon>
        <taxon>Gaopeijiaceae</taxon>
        <taxon>Gaopeijia</taxon>
    </lineage>
</organism>
<evidence type="ECO:0000256" key="2">
    <source>
        <dbReference type="ARBA" id="ARBA00022980"/>
    </source>
</evidence>
<comment type="caution">
    <text evidence="6">The sequence shown here is derived from an EMBL/GenBank/DDBJ whole genome shotgun (WGS) entry which is preliminary data.</text>
</comment>
<dbReference type="GO" id="GO:0005840">
    <property type="term" value="C:ribosome"/>
    <property type="evidence" value="ECO:0007669"/>
    <property type="project" value="UniProtKB-KW"/>
</dbReference>